<sequence length="156" mass="18045">MSIKLFLSTVLAGVFITSVSSLQAIPSKDRPEPSDSIVHFTQRRPLPMKRGSDHKIMNVSKTRDETKECHKYALHKCGNIFLRVLKLLNFLKSHHSYQVKCSLRQAFFTCIQKSRGKPCWHHKHHINYDLDKFRKKLADNLWATRSCVLMIAGVIN</sequence>
<gene>
    <name evidence="3" type="primary">LOC106465902</name>
</gene>
<proteinExistence type="predicted"/>
<dbReference type="Proteomes" id="UP000694941">
    <property type="component" value="Unplaced"/>
</dbReference>
<feature type="chain" id="PRO_5046925678" evidence="1">
    <location>
        <begin position="22"/>
        <end position="156"/>
    </location>
</feature>
<evidence type="ECO:0000313" key="3">
    <source>
        <dbReference type="RefSeq" id="XP_013781594.1"/>
    </source>
</evidence>
<feature type="signal peptide" evidence="1">
    <location>
        <begin position="1"/>
        <end position="21"/>
    </location>
</feature>
<dbReference type="RefSeq" id="XP_013781594.1">
    <property type="nucleotide sequence ID" value="XM_013926140.2"/>
</dbReference>
<protein>
    <submittedName>
        <fullName evidence="3">Uncharacterized protein LOC106465902</fullName>
    </submittedName>
</protein>
<keyword evidence="1" id="KW-0732">Signal</keyword>
<evidence type="ECO:0000313" key="2">
    <source>
        <dbReference type="Proteomes" id="UP000694941"/>
    </source>
</evidence>
<dbReference type="GeneID" id="106465902"/>
<evidence type="ECO:0000256" key="1">
    <source>
        <dbReference type="SAM" id="SignalP"/>
    </source>
</evidence>
<organism evidence="2 3">
    <name type="scientific">Limulus polyphemus</name>
    <name type="common">Atlantic horseshoe crab</name>
    <dbReference type="NCBI Taxonomy" id="6850"/>
    <lineage>
        <taxon>Eukaryota</taxon>
        <taxon>Metazoa</taxon>
        <taxon>Ecdysozoa</taxon>
        <taxon>Arthropoda</taxon>
        <taxon>Chelicerata</taxon>
        <taxon>Merostomata</taxon>
        <taxon>Xiphosura</taxon>
        <taxon>Limulidae</taxon>
        <taxon>Limulus</taxon>
    </lineage>
</organism>
<reference evidence="3" key="1">
    <citation type="submission" date="2025-08" db="UniProtKB">
        <authorList>
            <consortium name="RefSeq"/>
        </authorList>
    </citation>
    <scope>IDENTIFICATION</scope>
    <source>
        <tissue evidence="3">Muscle</tissue>
    </source>
</reference>
<accession>A0ABM1BGL7</accession>
<keyword evidence="2" id="KW-1185">Reference proteome</keyword>
<name>A0ABM1BGL7_LIMPO</name>